<dbReference type="Proteomes" id="UP000663870">
    <property type="component" value="Unassembled WGS sequence"/>
</dbReference>
<organism evidence="3 5">
    <name type="scientific">Rotaria sordida</name>
    <dbReference type="NCBI Taxonomy" id="392033"/>
    <lineage>
        <taxon>Eukaryota</taxon>
        <taxon>Metazoa</taxon>
        <taxon>Spiralia</taxon>
        <taxon>Gnathifera</taxon>
        <taxon>Rotifera</taxon>
        <taxon>Eurotatoria</taxon>
        <taxon>Bdelloidea</taxon>
        <taxon>Philodinida</taxon>
        <taxon>Philodinidae</taxon>
        <taxon>Rotaria</taxon>
    </lineage>
</organism>
<dbReference type="Gene3D" id="3.50.4.10">
    <property type="entry name" value="Hepatocyte Growth Factor"/>
    <property type="match status" value="2"/>
</dbReference>
<dbReference type="AlphaFoldDB" id="A0A814PFA9"/>
<evidence type="ECO:0000259" key="2">
    <source>
        <dbReference type="Pfam" id="PF14295"/>
    </source>
</evidence>
<dbReference type="PANTHER" id="PTHR31048">
    <property type="entry name" value="OS03G0233200 PROTEIN"/>
    <property type="match status" value="1"/>
</dbReference>
<dbReference type="EMBL" id="CAJNOH010000686">
    <property type="protein sequence ID" value="CAF1103904.1"/>
    <property type="molecule type" value="Genomic_DNA"/>
</dbReference>
<accession>A0A814PFA9</accession>
<dbReference type="Gene3D" id="2.60.110.10">
    <property type="entry name" value="Thaumatin"/>
    <property type="match status" value="1"/>
</dbReference>
<evidence type="ECO:0000313" key="6">
    <source>
        <dbReference type="Proteomes" id="UP000663870"/>
    </source>
</evidence>
<feature type="domain" description="Apple" evidence="2">
    <location>
        <begin position="311"/>
        <end position="353"/>
    </location>
</feature>
<dbReference type="Pfam" id="PF00314">
    <property type="entry name" value="Thaumatin"/>
    <property type="match status" value="1"/>
</dbReference>
<dbReference type="EMBL" id="CAJNOL010001913">
    <property type="protein sequence ID" value="CAF1436844.1"/>
    <property type="molecule type" value="Genomic_DNA"/>
</dbReference>
<comment type="caution">
    <text evidence="3">The sequence shown here is derived from an EMBL/GenBank/DDBJ whole genome shotgun (WGS) entry which is preliminary data.</text>
</comment>
<dbReference type="InterPro" id="IPR037176">
    <property type="entry name" value="Osmotin/thaumatin-like_sf"/>
</dbReference>
<dbReference type="SMART" id="SM00205">
    <property type="entry name" value="THN"/>
    <property type="match status" value="1"/>
</dbReference>
<sequence length="463" mass="50187">MHIYFIIFICASPTLWAARTFRLNNQCGQKIWLGIQGQPLIYSGGVEVEARSTKDISVPDGWVAGRIWPRTNCRTVNGKFTCTTGDCGAPANGFGMGCNGIGGQPPATLAEFTLNGWGGSDYYDISNVDGNSMSMTIRPIPGQFTQVNNPSLGKYNCGAPTCIFDPNRCPPELQMDDGTGRKVCASICAAINNAQQRARFTHLQNIYNNPDTRSLVCCSCDGNHCVSPHDNVTPGGKCYVEQWPRSTQNTRYDEIFKTQCPDAYSWQFDDFASTYQCTKANYEIILCPSGDSSGGGSTVQWNGNNWAMSCDFRGNDLSNVKIAPELCGGKCAETQQCTHFTWSGYNGGTCWMKSGTVSKNDAISTSDSTMVCGVVDNKQPTPTTSTVQWNGNNWAMSCDFPGSDLSNVKIAPEFCGGKCAQTQQCTHYTWTQYSGGTCWMKSGAVSKNDAVATSDPTMVCGVN</sequence>
<keyword evidence="1" id="KW-0732">Signal</keyword>
<dbReference type="InterPro" id="IPR003609">
    <property type="entry name" value="Pan_app"/>
</dbReference>
<gene>
    <name evidence="4" type="ORF">JXQ802_LOCUS36760</name>
    <name evidence="3" type="ORF">PYM288_LOCUS19824</name>
</gene>
<reference evidence="3" key="1">
    <citation type="submission" date="2021-02" db="EMBL/GenBank/DDBJ databases">
        <authorList>
            <person name="Nowell W R."/>
        </authorList>
    </citation>
    <scope>NUCLEOTIDE SEQUENCE</scope>
</reference>
<keyword evidence="6" id="KW-1185">Reference proteome</keyword>
<evidence type="ECO:0000256" key="1">
    <source>
        <dbReference type="SAM" id="SignalP"/>
    </source>
</evidence>
<feature type="domain" description="Apple" evidence="2">
    <location>
        <begin position="399"/>
        <end position="441"/>
    </location>
</feature>
<evidence type="ECO:0000313" key="3">
    <source>
        <dbReference type="EMBL" id="CAF1103904.1"/>
    </source>
</evidence>
<proteinExistence type="predicted"/>
<protein>
    <recommendedName>
        <fullName evidence="2">Apple domain-containing protein</fullName>
    </recommendedName>
</protein>
<dbReference type="PROSITE" id="PS51367">
    <property type="entry name" value="THAUMATIN_2"/>
    <property type="match status" value="1"/>
</dbReference>
<evidence type="ECO:0000313" key="5">
    <source>
        <dbReference type="Proteomes" id="UP000663854"/>
    </source>
</evidence>
<dbReference type="Pfam" id="PF14295">
    <property type="entry name" value="PAN_4"/>
    <property type="match status" value="2"/>
</dbReference>
<name>A0A814PFA9_9BILA</name>
<evidence type="ECO:0000313" key="4">
    <source>
        <dbReference type="EMBL" id="CAF1436844.1"/>
    </source>
</evidence>
<feature type="signal peptide" evidence="1">
    <location>
        <begin position="1"/>
        <end position="17"/>
    </location>
</feature>
<feature type="chain" id="PRO_5036225493" description="Apple domain-containing protein" evidence="1">
    <location>
        <begin position="18"/>
        <end position="463"/>
    </location>
</feature>
<dbReference type="SUPFAM" id="SSF49870">
    <property type="entry name" value="Osmotin, thaumatin-like protein"/>
    <property type="match status" value="1"/>
</dbReference>
<dbReference type="Proteomes" id="UP000663854">
    <property type="component" value="Unassembled WGS sequence"/>
</dbReference>
<dbReference type="InterPro" id="IPR001938">
    <property type="entry name" value="Thaumatin"/>
</dbReference>